<sequence length="65" mass="6983">MVNQEAVMSSKGHPHKHTPGRHKAPHYGAAHYAKSSTKTGTDRLLDLRDTDVAGRVAKPGAPRGK</sequence>
<gene>
    <name evidence="2" type="ordered locus">GDI1206</name>
</gene>
<organism evidence="2 3">
    <name type="scientific">Gluconacetobacter diazotrophicus (strain ATCC 49037 / DSM 5601 / CCUG 37298 / CIP 103539 / LMG 7603 / PAl5)</name>
    <dbReference type="NCBI Taxonomy" id="272568"/>
    <lineage>
        <taxon>Bacteria</taxon>
        <taxon>Pseudomonadati</taxon>
        <taxon>Pseudomonadota</taxon>
        <taxon>Alphaproteobacteria</taxon>
        <taxon>Acetobacterales</taxon>
        <taxon>Acetobacteraceae</taxon>
        <taxon>Gluconacetobacter</taxon>
    </lineage>
</organism>
<reference evidence="2 3" key="1">
    <citation type="journal article" date="2009" name="BMC Genomics">
        <title>Complete genome sequence of the sugarcane nitrogen-fixing endophyte Gluconacetobacter diazotrophicus Pal5.</title>
        <authorList>
            <person name="Bertalan M."/>
            <person name="Albano R."/>
            <person name="Padua V."/>
            <person name="Rouws L."/>
            <person name="Rojas C."/>
            <person name="Hemerly A."/>
            <person name="Teixeira K."/>
            <person name="Schwab S."/>
            <person name="Araujo J."/>
            <person name="Oliveira A."/>
            <person name="Franca L."/>
            <person name="Magalhaes V."/>
            <person name="Alqueres S."/>
            <person name="Cardoso A."/>
            <person name="Almeida W."/>
            <person name="Loureiro M.M."/>
            <person name="Nogueira E."/>
            <person name="Cidade D."/>
            <person name="Oliveira D."/>
            <person name="Simao T."/>
            <person name="Macedo J."/>
            <person name="Valadao A."/>
            <person name="Dreschsel M."/>
            <person name="Freitas F."/>
            <person name="Vidal M."/>
            <person name="Guedes H."/>
            <person name="Rodrigues E."/>
            <person name="Meneses C."/>
            <person name="Brioso P."/>
            <person name="Pozzer L."/>
            <person name="Figueiredo D."/>
            <person name="Montano H."/>
            <person name="Junior J."/>
            <person name="Filho G."/>
            <person name="Flores V."/>
            <person name="Ferreira B."/>
            <person name="Branco A."/>
            <person name="Gonzalez P."/>
            <person name="Guillobel H."/>
            <person name="Lemos M."/>
            <person name="Seibel L."/>
            <person name="Macedo J."/>
            <person name="Alves-Ferreira M."/>
            <person name="Sachetto-Martins G."/>
            <person name="Coelho A."/>
            <person name="Santos E."/>
            <person name="Amaral G."/>
            <person name="Neves A."/>
            <person name="Pacheco A.B."/>
            <person name="Carvalho D."/>
            <person name="Lery L."/>
            <person name="Bisch P."/>
            <person name="Rossle S.C."/>
            <person name="Urmenyi T."/>
            <person name="Kruger W.V."/>
            <person name="Martins O."/>
            <person name="Baldani J.I."/>
            <person name="Ferreira P.C."/>
        </authorList>
    </citation>
    <scope>NUCLEOTIDE SEQUENCE [LARGE SCALE GENOMIC DNA]</scope>
    <source>
        <strain evidence="3">ATCC 49037 / DSM 5601 / CCUG 37298 / CIP 103539 / LMG 7603 / PAl5</strain>
    </source>
</reference>
<accession>A9HDV5</accession>
<dbReference type="AlphaFoldDB" id="A9HDV5"/>
<evidence type="ECO:0000313" key="3">
    <source>
        <dbReference type="Proteomes" id="UP000001176"/>
    </source>
</evidence>
<feature type="region of interest" description="Disordered" evidence="1">
    <location>
        <begin position="1"/>
        <end position="44"/>
    </location>
</feature>
<dbReference type="EMBL" id="AM889285">
    <property type="protein sequence ID" value="CAP55149.1"/>
    <property type="molecule type" value="Genomic_DNA"/>
</dbReference>
<dbReference type="Proteomes" id="UP000001176">
    <property type="component" value="Chromosome"/>
</dbReference>
<name>A9HDV5_GLUDA</name>
<keyword evidence="3" id="KW-1185">Reference proteome</keyword>
<evidence type="ECO:0000256" key="1">
    <source>
        <dbReference type="SAM" id="MobiDB-lite"/>
    </source>
</evidence>
<feature type="compositionally biased region" description="Basic residues" evidence="1">
    <location>
        <begin position="12"/>
        <end position="25"/>
    </location>
</feature>
<evidence type="ECO:0000313" key="2">
    <source>
        <dbReference type="EMBL" id="CAP55149.1"/>
    </source>
</evidence>
<proteinExistence type="predicted"/>
<protein>
    <submittedName>
        <fullName evidence="2">Uncharacterized protein</fullName>
    </submittedName>
</protein>
<dbReference type="KEGG" id="gdi:GDI1206"/>